<evidence type="ECO:0000313" key="2">
    <source>
        <dbReference type="EMBL" id="MFD0886176.1"/>
    </source>
</evidence>
<evidence type="ECO:0000256" key="1">
    <source>
        <dbReference type="SAM" id="SignalP"/>
    </source>
</evidence>
<dbReference type="Proteomes" id="UP001597024">
    <property type="component" value="Unassembled WGS sequence"/>
</dbReference>
<keyword evidence="1" id="KW-0732">Signal</keyword>
<name>A0ABW3DTR3_9ACTN</name>
<proteinExistence type="predicted"/>
<comment type="caution">
    <text evidence="2">The sequence shown here is derived from an EMBL/GenBank/DDBJ whole genome shotgun (WGS) entry which is preliminary data.</text>
</comment>
<organism evidence="2 3">
    <name type="scientific">Streptosporangium algeriense</name>
    <dbReference type="NCBI Taxonomy" id="1682748"/>
    <lineage>
        <taxon>Bacteria</taxon>
        <taxon>Bacillati</taxon>
        <taxon>Actinomycetota</taxon>
        <taxon>Actinomycetes</taxon>
        <taxon>Streptosporangiales</taxon>
        <taxon>Streptosporangiaceae</taxon>
        <taxon>Streptosporangium</taxon>
    </lineage>
</organism>
<evidence type="ECO:0008006" key="4">
    <source>
        <dbReference type="Google" id="ProtNLM"/>
    </source>
</evidence>
<reference evidence="3" key="1">
    <citation type="journal article" date="2019" name="Int. J. Syst. Evol. Microbiol.">
        <title>The Global Catalogue of Microorganisms (GCM) 10K type strain sequencing project: providing services to taxonomists for standard genome sequencing and annotation.</title>
        <authorList>
            <consortium name="The Broad Institute Genomics Platform"/>
            <consortium name="The Broad Institute Genome Sequencing Center for Infectious Disease"/>
            <person name="Wu L."/>
            <person name="Ma J."/>
        </authorList>
    </citation>
    <scope>NUCLEOTIDE SEQUENCE [LARGE SCALE GENOMIC DNA]</scope>
    <source>
        <strain evidence="3">CCUG 62974</strain>
    </source>
</reference>
<gene>
    <name evidence="2" type="ORF">ACFQ08_16650</name>
</gene>
<keyword evidence="3" id="KW-1185">Reference proteome</keyword>
<evidence type="ECO:0000313" key="3">
    <source>
        <dbReference type="Proteomes" id="UP001597024"/>
    </source>
</evidence>
<protein>
    <recommendedName>
        <fullName evidence="4">Tat pathway signal sequence domain protein</fullName>
    </recommendedName>
</protein>
<feature type="chain" id="PRO_5045457830" description="Tat pathway signal sequence domain protein" evidence="1">
    <location>
        <begin position="31"/>
        <end position="170"/>
    </location>
</feature>
<accession>A0ABW3DTR3</accession>
<sequence>MSDLFPRRLAAVALATALGGTLLVQPPAAAAVAEARPTTASAPFRYEVYFPKYTYRGGNLTYTVKVRNKRVRGQHYVALVGDFSTHFRTVRVISKPRSVKCSVKRRSVLCLISSLDKGDATTIKLRGWVGPRRGTAVARFGAAVTDDPDVSAKRLAKAIRSRLSAKSKVL</sequence>
<dbReference type="EMBL" id="JBHTHX010000536">
    <property type="protein sequence ID" value="MFD0886176.1"/>
    <property type="molecule type" value="Genomic_DNA"/>
</dbReference>
<feature type="signal peptide" evidence="1">
    <location>
        <begin position="1"/>
        <end position="30"/>
    </location>
</feature>